<dbReference type="EMBL" id="FOHX01000015">
    <property type="protein sequence ID" value="SEU38213.1"/>
    <property type="molecule type" value="Genomic_DNA"/>
</dbReference>
<accession>A0A1I0LF84</accession>
<gene>
    <name evidence="6" type="ORF">SAMN05421811_115177</name>
</gene>
<dbReference type="GO" id="GO:0045892">
    <property type="term" value="P:negative regulation of DNA-templated transcription"/>
    <property type="evidence" value="ECO:0007669"/>
    <property type="project" value="InterPro"/>
</dbReference>
<evidence type="ECO:0000313" key="7">
    <source>
        <dbReference type="Proteomes" id="UP000199361"/>
    </source>
</evidence>
<feature type="domain" description="HTH tetR-type" evidence="5">
    <location>
        <begin position="30"/>
        <end position="90"/>
    </location>
</feature>
<dbReference type="Pfam" id="PF00440">
    <property type="entry name" value="TetR_N"/>
    <property type="match status" value="1"/>
</dbReference>
<sequence length="259" mass="27149">MEYAGRGDPARTMALLWDGLPAPRRGPRQRLELAAVVDAAVAAADRAGPAALSMRALAQELGIGTASLYTYVPGKAELLELMVDRVVGGQPLPDVASGWRAGLRGVAEADLAAYRAHPWLLQVSTSRTVFGPHVLARYEATLALLHGHGLAAADVVGCVAAVDSYTRGAAAAVVEAEQAPAQTGSSDDEWWERRAPFLEERMNGRFPLLAALEEAGAFGVSDTALPYTLQRALDRFSLGLGLVLDAVAGRIATGPGRAS</sequence>
<keyword evidence="3" id="KW-0804">Transcription</keyword>
<evidence type="ECO:0000256" key="3">
    <source>
        <dbReference type="ARBA" id="ARBA00023163"/>
    </source>
</evidence>
<dbReference type="STRING" id="568860.SAMN05421811_115177"/>
<dbReference type="OrthoDB" id="2570341at2"/>
<reference evidence="6 7" key="1">
    <citation type="submission" date="2016-10" db="EMBL/GenBank/DDBJ databases">
        <authorList>
            <person name="de Groot N.N."/>
        </authorList>
    </citation>
    <scope>NUCLEOTIDE SEQUENCE [LARGE SCALE GENOMIC DNA]</scope>
    <source>
        <strain evidence="6 7">CGMCC 4.5598</strain>
    </source>
</reference>
<dbReference type="Proteomes" id="UP000199361">
    <property type="component" value="Unassembled WGS sequence"/>
</dbReference>
<dbReference type="InterPro" id="IPR009057">
    <property type="entry name" value="Homeodomain-like_sf"/>
</dbReference>
<name>A0A1I0LF84_9ACTN</name>
<dbReference type="AlphaFoldDB" id="A0A1I0LF84"/>
<dbReference type="Gene3D" id="1.10.10.60">
    <property type="entry name" value="Homeodomain-like"/>
    <property type="match status" value="1"/>
</dbReference>
<evidence type="ECO:0000256" key="1">
    <source>
        <dbReference type="ARBA" id="ARBA00023015"/>
    </source>
</evidence>
<keyword evidence="1" id="KW-0805">Transcription regulation</keyword>
<dbReference type="Pfam" id="PF02909">
    <property type="entry name" value="TetR_C_1"/>
    <property type="match status" value="1"/>
</dbReference>
<dbReference type="Gene3D" id="1.10.357.10">
    <property type="entry name" value="Tetracycline Repressor, domain 2"/>
    <property type="match status" value="1"/>
</dbReference>
<dbReference type="SUPFAM" id="SSF46689">
    <property type="entry name" value="Homeodomain-like"/>
    <property type="match status" value="1"/>
</dbReference>
<dbReference type="InterPro" id="IPR004111">
    <property type="entry name" value="Repressor_TetR_C"/>
</dbReference>
<dbReference type="InterPro" id="IPR036271">
    <property type="entry name" value="Tet_transcr_reg_TetR-rel_C_sf"/>
</dbReference>
<keyword evidence="2 4" id="KW-0238">DNA-binding</keyword>
<dbReference type="InterPro" id="IPR001647">
    <property type="entry name" value="HTH_TetR"/>
</dbReference>
<evidence type="ECO:0000259" key="5">
    <source>
        <dbReference type="PROSITE" id="PS50977"/>
    </source>
</evidence>
<keyword evidence="7" id="KW-1185">Reference proteome</keyword>
<dbReference type="InterPro" id="IPR023772">
    <property type="entry name" value="DNA-bd_HTH_TetR-type_CS"/>
</dbReference>
<dbReference type="PROSITE" id="PS01081">
    <property type="entry name" value="HTH_TETR_1"/>
    <property type="match status" value="1"/>
</dbReference>
<organism evidence="6 7">
    <name type="scientific">Nonomuraea wenchangensis</name>
    <dbReference type="NCBI Taxonomy" id="568860"/>
    <lineage>
        <taxon>Bacteria</taxon>
        <taxon>Bacillati</taxon>
        <taxon>Actinomycetota</taxon>
        <taxon>Actinomycetes</taxon>
        <taxon>Streptosporangiales</taxon>
        <taxon>Streptosporangiaceae</taxon>
        <taxon>Nonomuraea</taxon>
    </lineage>
</organism>
<proteinExistence type="predicted"/>
<evidence type="ECO:0000256" key="4">
    <source>
        <dbReference type="PROSITE-ProRule" id="PRU00335"/>
    </source>
</evidence>
<dbReference type="PROSITE" id="PS50977">
    <property type="entry name" value="HTH_TETR_2"/>
    <property type="match status" value="1"/>
</dbReference>
<evidence type="ECO:0000313" key="6">
    <source>
        <dbReference type="EMBL" id="SEU38213.1"/>
    </source>
</evidence>
<dbReference type="GO" id="GO:0003677">
    <property type="term" value="F:DNA binding"/>
    <property type="evidence" value="ECO:0007669"/>
    <property type="project" value="UniProtKB-UniRule"/>
</dbReference>
<evidence type="ECO:0000256" key="2">
    <source>
        <dbReference type="ARBA" id="ARBA00023125"/>
    </source>
</evidence>
<protein>
    <submittedName>
        <fullName evidence="6">Transcriptional regulator, TetR family</fullName>
    </submittedName>
</protein>
<dbReference type="RefSeq" id="WP_091090424.1">
    <property type="nucleotide sequence ID" value="NZ_FOHX01000015.1"/>
</dbReference>
<feature type="DNA-binding region" description="H-T-H motif" evidence="4">
    <location>
        <begin position="53"/>
        <end position="72"/>
    </location>
</feature>
<dbReference type="SUPFAM" id="SSF48498">
    <property type="entry name" value="Tetracyclin repressor-like, C-terminal domain"/>
    <property type="match status" value="1"/>
</dbReference>